<evidence type="ECO:0000256" key="5">
    <source>
        <dbReference type="SAM" id="MobiDB-lite"/>
    </source>
</evidence>
<keyword evidence="4 6" id="KW-0808">Transferase</keyword>
<organism evidence="6 7">
    <name type="scientific">Nonomuraea roseoviolacea subsp. carminata</name>
    <dbReference type="NCBI Taxonomy" id="160689"/>
    <lineage>
        <taxon>Bacteria</taxon>
        <taxon>Bacillati</taxon>
        <taxon>Actinomycetota</taxon>
        <taxon>Actinomycetes</taxon>
        <taxon>Streptosporangiales</taxon>
        <taxon>Streptosporangiaceae</taxon>
        <taxon>Nonomuraea</taxon>
    </lineage>
</organism>
<feature type="region of interest" description="Disordered" evidence="5">
    <location>
        <begin position="184"/>
        <end position="245"/>
    </location>
</feature>
<evidence type="ECO:0000256" key="2">
    <source>
        <dbReference type="ARBA" id="ARBA00010566"/>
    </source>
</evidence>
<dbReference type="EC" id="2.3.3.16" evidence="3"/>
<evidence type="ECO:0000313" key="6">
    <source>
        <dbReference type="EMBL" id="MCP2350254.1"/>
    </source>
</evidence>
<dbReference type="InterPro" id="IPR036969">
    <property type="entry name" value="Citrate_synthase_sf"/>
</dbReference>
<dbReference type="Proteomes" id="UP001320766">
    <property type="component" value="Unassembled WGS sequence"/>
</dbReference>
<feature type="compositionally biased region" description="Gly residues" evidence="5">
    <location>
        <begin position="212"/>
        <end position="222"/>
    </location>
</feature>
<evidence type="ECO:0000256" key="1">
    <source>
        <dbReference type="ARBA" id="ARBA00005163"/>
    </source>
</evidence>
<dbReference type="PANTHER" id="PTHR11739:SF4">
    <property type="entry name" value="CITRATE SYNTHASE, PEROXISOMAL"/>
    <property type="match status" value="1"/>
</dbReference>
<sequence>MEWIDAATAAERLGVKPATLYAYVSRGLLTRRHGDDRRSLFDAAEIERLARRGRPRGQPPELVVESAVTALGLDRPYYRGRDALTLARTSGFEAVAEWLWTGAPAAPAGAPEGAGWWACEEEALRAAVKAQQGLPADLLPLDRLQVITTVLGAGDSLRHQLDPASVAATGRRLIAGLVTALPQADISEPSPSADGIPGGETSGDGLSDDGVLGDGASGGGTSGETTSDDSGDGTSGGGASGSRIPADVGSVAERLWTRLCPRPATPGLLAALEAALVLLADHELAASTLAARVAASARADPYAVVLTGLGVLGGPLHGGASYGAERLLAEVTEPGRAARVIADRVRRGERIPGFGHSVYKNGDARGELLLSLVREAAPGHERLAAAQAVLDEVRRRRLPERNVDFALAALTAVAGMVPGAGEAIFAVARTAGWLAHAMEEYERGSLLRLRASYTGPSPERATDTPSAT</sequence>
<comment type="similarity">
    <text evidence="2">Belongs to the citrate synthase family.</text>
</comment>
<dbReference type="GO" id="GO:0036440">
    <property type="term" value="F:citrate synthase activity"/>
    <property type="evidence" value="ECO:0007669"/>
    <property type="project" value="UniProtKB-EC"/>
</dbReference>
<reference evidence="6 7" key="1">
    <citation type="submission" date="2022-06" db="EMBL/GenBank/DDBJ databases">
        <title>Sequencing the genomes of 1000 actinobacteria strains.</title>
        <authorList>
            <person name="Klenk H.-P."/>
        </authorList>
    </citation>
    <scope>NUCLEOTIDE SEQUENCE [LARGE SCALE GENOMIC DNA]</scope>
    <source>
        <strain evidence="6 7">DSM 44170</strain>
    </source>
</reference>
<dbReference type="Gene3D" id="1.10.230.10">
    <property type="entry name" value="Cytochrome P450-Terp, domain 2"/>
    <property type="match status" value="1"/>
</dbReference>
<dbReference type="InterPro" id="IPR016142">
    <property type="entry name" value="Citrate_synth-like_lrg_a-sub"/>
</dbReference>
<evidence type="ECO:0000256" key="3">
    <source>
        <dbReference type="ARBA" id="ARBA00012972"/>
    </source>
</evidence>
<comment type="pathway">
    <text evidence="1">Carbohydrate metabolism; tricarboxylic acid cycle.</text>
</comment>
<dbReference type="InterPro" id="IPR009061">
    <property type="entry name" value="DNA-bd_dom_put_sf"/>
</dbReference>
<name>A0ABT1KBB1_9ACTN</name>
<dbReference type="SUPFAM" id="SSF48256">
    <property type="entry name" value="Citrate synthase"/>
    <property type="match status" value="2"/>
</dbReference>
<comment type="caution">
    <text evidence="6">The sequence shown here is derived from an EMBL/GenBank/DDBJ whole genome shotgun (WGS) entry which is preliminary data.</text>
</comment>
<gene>
    <name evidence="6" type="ORF">HD595_006376</name>
</gene>
<protein>
    <recommendedName>
        <fullName evidence="3">citrate synthase (unknown stereospecificity)</fullName>
        <ecNumber evidence="3">2.3.3.16</ecNumber>
    </recommendedName>
</protein>
<dbReference type="RefSeq" id="WP_253775469.1">
    <property type="nucleotide sequence ID" value="NZ_BAAAVE010000030.1"/>
</dbReference>
<evidence type="ECO:0000256" key="4">
    <source>
        <dbReference type="ARBA" id="ARBA00022679"/>
    </source>
</evidence>
<dbReference type="Pfam" id="PF00285">
    <property type="entry name" value="Citrate_synt"/>
    <property type="match status" value="1"/>
</dbReference>
<dbReference type="SUPFAM" id="SSF46955">
    <property type="entry name" value="Putative DNA-binding domain"/>
    <property type="match status" value="1"/>
</dbReference>
<proteinExistence type="inferred from homology"/>
<keyword evidence="7" id="KW-1185">Reference proteome</keyword>
<keyword evidence="6" id="KW-0012">Acyltransferase</keyword>
<dbReference type="PANTHER" id="PTHR11739">
    <property type="entry name" value="CITRATE SYNTHASE"/>
    <property type="match status" value="1"/>
</dbReference>
<dbReference type="PRINTS" id="PR00143">
    <property type="entry name" value="CITRTSNTHASE"/>
</dbReference>
<dbReference type="InterPro" id="IPR016143">
    <property type="entry name" value="Citrate_synth-like_sm_a-sub"/>
</dbReference>
<dbReference type="Gene3D" id="1.10.580.10">
    <property type="entry name" value="Citrate Synthase, domain 1"/>
    <property type="match status" value="2"/>
</dbReference>
<dbReference type="EMBL" id="JAMZEC010000001">
    <property type="protein sequence ID" value="MCP2350254.1"/>
    <property type="molecule type" value="Genomic_DNA"/>
</dbReference>
<evidence type="ECO:0000313" key="7">
    <source>
        <dbReference type="Proteomes" id="UP001320766"/>
    </source>
</evidence>
<dbReference type="InterPro" id="IPR002020">
    <property type="entry name" value="Citrate_synthase"/>
</dbReference>
<accession>A0ABT1KBB1</accession>